<proteinExistence type="predicted"/>
<organism evidence="1 2">
    <name type="scientific">Candidatus Sulfotelmatobacter kueseliae</name>
    <dbReference type="NCBI Taxonomy" id="2042962"/>
    <lineage>
        <taxon>Bacteria</taxon>
        <taxon>Pseudomonadati</taxon>
        <taxon>Acidobacteriota</taxon>
        <taxon>Terriglobia</taxon>
        <taxon>Terriglobales</taxon>
        <taxon>Candidatus Korobacteraceae</taxon>
        <taxon>Candidatus Sulfotelmatobacter</taxon>
    </lineage>
</organism>
<reference evidence="2" key="1">
    <citation type="submission" date="2018-02" db="EMBL/GenBank/DDBJ databases">
        <authorList>
            <person name="Hausmann B."/>
        </authorList>
    </citation>
    <scope>NUCLEOTIDE SEQUENCE [LARGE SCALE GENOMIC DNA]</scope>
    <source>
        <strain evidence="2">Peat soil MAG SbA1</strain>
    </source>
</reference>
<dbReference type="Proteomes" id="UP000238701">
    <property type="component" value="Unassembled WGS sequence"/>
</dbReference>
<protein>
    <submittedName>
        <fullName evidence="1">Uncharacterized protein</fullName>
    </submittedName>
</protein>
<dbReference type="EMBL" id="OMOD01000122">
    <property type="protein sequence ID" value="SPF40186.1"/>
    <property type="molecule type" value="Genomic_DNA"/>
</dbReference>
<sequence>MQNWVCRFVKVGVSRKFPLIRCPIRKYFPYVARETLYLKNFASLILCVFVGRDQESMYNRWIILPDYHIRDGRRTQASPGIYFAADYGVAVKFSIFMAAKHAHASSISGYVEVPS</sequence>
<accession>A0A2U3KKL9</accession>
<evidence type="ECO:0000313" key="2">
    <source>
        <dbReference type="Proteomes" id="UP000238701"/>
    </source>
</evidence>
<dbReference type="AlphaFoldDB" id="A0A2U3KKL9"/>
<evidence type="ECO:0000313" key="1">
    <source>
        <dbReference type="EMBL" id="SPF40186.1"/>
    </source>
</evidence>
<name>A0A2U3KKL9_9BACT</name>
<gene>
    <name evidence="1" type="ORF">SBA1_30037</name>
</gene>